<evidence type="ECO:0000256" key="3">
    <source>
        <dbReference type="ARBA" id="ARBA00023163"/>
    </source>
</evidence>
<dbReference type="Proteomes" id="UP000606922">
    <property type="component" value="Unassembled WGS sequence"/>
</dbReference>
<keyword evidence="1" id="KW-0805">Transcription regulation</keyword>
<dbReference type="Gene3D" id="1.10.10.10">
    <property type="entry name" value="Winged helix-like DNA-binding domain superfamily/Winged helix DNA-binding domain"/>
    <property type="match status" value="1"/>
</dbReference>
<evidence type="ECO:0000313" key="6">
    <source>
        <dbReference type="Proteomes" id="UP000606922"/>
    </source>
</evidence>
<dbReference type="SUPFAM" id="SSF46785">
    <property type="entry name" value="Winged helix' DNA-binding domain"/>
    <property type="match status" value="1"/>
</dbReference>
<evidence type="ECO:0000256" key="1">
    <source>
        <dbReference type="ARBA" id="ARBA00023015"/>
    </source>
</evidence>
<reference evidence="5" key="2">
    <citation type="submission" date="2020-09" db="EMBL/GenBank/DDBJ databases">
        <authorList>
            <person name="Sun Q."/>
            <person name="Zhou Y."/>
        </authorList>
    </citation>
    <scope>NUCLEOTIDE SEQUENCE</scope>
    <source>
        <strain evidence="5">CGMCC 1.12813</strain>
    </source>
</reference>
<dbReference type="PANTHER" id="PTHR33204">
    <property type="entry name" value="TRANSCRIPTIONAL REGULATOR, MARR FAMILY"/>
    <property type="match status" value="1"/>
</dbReference>
<proteinExistence type="predicted"/>
<dbReference type="InterPro" id="IPR002577">
    <property type="entry name" value="HTH_HxlR"/>
</dbReference>
<protein>
    <submittedName>
        <fullName evidence="5">HTH-type transcriptional regulator YodB</fullName>
    </submittedName>
</protein>
<dbReference type="RefSeq" id="WP_188508721.1">
    <property type="nucleotide sequence ID" value="NZ_BMGB01000001.1"/>
</dbReference>
<dbReference type="GO" id="GO:0003677">
    <property type="term" value="F:DNA binding"/>
    <property type="evidence" value="ECO:0007669"/>
    <property type="project" value="UniProtKB-KW"/>
</dbReference>
<dbReference type="AlphaFoldDB" id="A0A916S9C0"/>
<keyword evidence="2" id="KW-0238">DNA-binding</keyword>
<evidence type="ECO:0000259" key="4">
    <source>
        <dbReference type="PROSITE" id="PS51118"/>
    </source>
</evidence>
<dbReference type="InterPro" id="IPR036388">
    <property type="entry name" value="WH-like_DNA-bd_sf"/>
</dbReference>
<comment type="caution">
    <text evidence="5">The sequence shown here is derived from an EMBL/GenBank/DDBJ whole genome shotgun (WGS) entry which is preliminary data.</text>
</comment>
<keyword evidence="6" id="KW-1185">Reference proteome</keyword>
<organism evidence="5 6">
    <name type="scientific">Conyzicola nivalis</name>
    <dbReference type="NCBI Taxonomy" id="1477021"/>
    <lineage>
        <taxon>Bacteria</taxon>
        <taxon>Bacillati</taxon>
        <taxon>Actinomycetota</taxon>
        <taxon>Actinomycetes</taxon>
        <taxon>Micrococcales</taxon>
        <taxon>Microbacteriaceae</taxon>
        <taxon>Conyzicola</taxon>
    </lineage>
</organism>
<reference evidence="5" key="1">
    <citation type="journal article" date="2014" name="Int. J. Syst. Evol. Microbiol.">
        <title>Complete genome sequence of Corynebacterium casei LMG S-19264T (=DSM 44701T), isolated from a smear-ripened cheese.</title>
        <authorList>
            <consortium name="US DOE Joint Genome Institute (JGI-PGF)"/>
            <person name="Walter F."/>
            <person name="Albersmeier A."/>
            <person name="Kalinowski J."/>
            <person name="Ruckert C."/>
        </authorList>
    </citation>
    <scope>NUCLEOTIDE SEQUENCE</scope>
    <source>
        <strain evidence="5">CGMCC 1.12813</strain>
    </source>
</reference>
<evidence type="ECO:0000313" key="5">
    <source>
        <dbReference type="EMBL" id="GGA89676.1"/>
    </source>
</evidence>
<dbReference type="PANTHER" id="PTHR33204:SF37">
    <property type="entry name" value="HTH-TYPE TRANSCRIPTIONAL REGULATOR YODB"/>
    <property type="match status" value="1"/>
</dbReference>
<dbReference type="Pfam" id="PF01638">
    <property type="entry name" value="HxlR"/>
    <property type="match status" value="1"/>
</dbReference>
<keyword evidence="3" id="KW-0804">Transcription</keyword>
<name>A0A916S9C0_9MICO</name>
<sequence length="116" mass="12681">MSTHALAIQHIDDAECRRFLSSVELVGRRWSSGVLLAIARGASRFSEITASVPGLSDRLLAQRLKELEAAGLLEREIIASTPVQVRYTLTASGTDLIESLQPLVGWGQRWGTPEQP</sequence>
<dbReference type="InterPro" id="IPR036390">
    <property type="entry name" value="WH_DNA-bd_sf"/>
</dbReference>
<accession>A0A916S9C0</accession>
<dbReference type="EMBL" id="BMGB01000001">
    <property type="protein sequence ID" value="GGA89676.1"/>
    <property type="molecule type" value="Genomic_DNA"/>
</dbReference>
<evidence type="ECO:0000256" key="2">
    <source>
        <dbReference type="ARBA" id="ARBA00023125"/>
    </source>
</evidence>
<gene>
    <name evidence="5" type="primary">yodB</name>
    <name evidence="5" type="ORF">GCM10010979_00500</name>
</gene>
<dbReference type="PROSITE" id="PS51118">
    <property type="entry name" value="HTH_HXLR"/>
    <property type="match status" value="1"/>
</dbReference>
<feature type="domain" description="HTH hxlR-type" evidence="4">
    <location>
        <begin position="16"/>
        <end position="115"/>
    </location>
</feature>